<keyword evidence="1" id="KW-0732">Signal</keyword>
<reference evidence="2 3" key="1">
    <citation type="journal article" date="2016" name="Mol. Biol. Evol.">
        <title>Comparative Genomics of Early-Diverging Mushroom-Forming Fungi Provides Insights into the Origins of Lignocellulose Decay Capabilities.</title>
        <authorList>
            <person name="Nagy L.G."/>
            <person name="Riley R."/>
            <person name="Tritt A."/>
            <person name="Adam C."/>
            <person name="Daum C."/>
            <person name="Floudas D."/>
            <person name="Sun H."/>
            <person name="Yadav J.S."/>
            <person name="Pangilinan J."/>
            <person name="Larsson K.H."/>
            <person name="Matsuura K."/>
            <person name="Barry K."/>
            <person name="Labutti K."/>
            <person name="Kuo R."/>
            <person name="Ohm R.A."/>
            <person name="Bhattacharya S.S."/>
            <person name="Shirouzu T."/>
            <person name="Yoshinaga Y."/>
            <person name="Martin F.M."/>
            <person name="Grigoriev I.V."/>
            <person name="Hibbett D.S."/>
        </authorList>
    </citation>
    <scope>NUCLEOTIDE SEQUENCE [LARGE SCALE GENOMIC DNA]</scope>
    <source>
        <strain evidence="2 3">HHB12029</strain>
    </source>
</reference>
<dbReference type="STRING" id="1314781.A0A165DY26"/>
<accession>A0A165DY26</accession>
<dbReference type="OrthoDB" id="5382170at2759"/>
<gene>
    <name evidence="2" type="ORF">EXIGLDRAFT_775360</name>
</gene>
<evidence type="ECO:0000313" key="3">
    <source>
        <dbReference type="Proteomes" id="UP000077266"/>
    </source>
</evidence>
<proteinExistence type="predicted"/>
<feature type="chain" id="PRO_5007856896" description="Acid protease" evidence="1">
    <location>
        <begin position="20"/>
        <end position="392"/>
    </location>
</feature>
<name>A0A165DY26_EXIGL</name>
<dbReference type="EMBL" id="KV426181">
    <property type="protein sequence ID" value="KZV85631.1"/>
    <property type="molecule type" value="Genomic_DNA"/>
</dbReference>
<dbReference type="Proteomes" id="UP000077266">
    <property type="component" value="Unassembled WGS sequence"/>
</dbReference>
<evidence type="ECO:0000313" key="2">
    <source>
        <dbReference type="EMBL" id="KZV85631.1"/>
    </source>
</evidence>
<organism evidence="2 3">
    <name type="scientific">Exidia glandulosa HHB12029</name>
    <dbReference type="NCBI Taxonomy" id="1314781"/>
    <lineage>
        <taxon>Eukaryota</taxon>
        <taxon>Fungi</taxon>
        <taxon>Dikarya</taxon>
        <taxon>Basidiomycota</taxon>
        <taxon>Agaricomycotina</taxon>
        <taxon>Agaricomycetes</taxon>
        <taxon>Auriculariales</taxon>
        <taxon>Exidiaceae</taxon>
        <taxon>Exidia</taxon>
    </lineage>
</organism>
<sequence>MQTLTAICALAGLLPVVSAAPSPLAATAPGASLAKRKPAPEGDTQVNITLDAQVWPPPGNGSVASGLFDQDIPENFNVSCKGCFVRGTFIFSAGDEGVLGDWTPSENFTNTFVNKMNFNFEDHWVGVSMRDFSAHIELEVDITPTNASNELSIHMLGKPLVIAIPLLPGLDIIFDPQLHGWVNVSKELSFTYGMDIEVPDGATLLLAALHPDRNVAPGFNETKVTPLPFQSNLDDIELDLEIAFRPHFELEVPVAGRRITFGVEADLPKFGVHVSQVHNADAKCAVPGNVTAAPNVTSSSSGLLFPQLTKLEPYVGMALTLSVETLAYTPLDFEHPLQNALPVNCLEYDPKGKVLVAPGSLKADDGEENGAPCRGRSSVLLAIVSLFVVLLI</sequence>
<feature type="signal peptide" evidence="1">
    <location>
        <begin position="1"/>
        <end position="19"/>
    </location>
</feature>
<protein>
    <recommendedName>
        <fullName evidence="4">Acid protease</fullName>
    </recommendedName>
</protein>
<dbReference type="InParanoid" id="A0A165DY26"/>
<keyword evidence="3" id="KW-1185">Reference proteome</keyword>
<evidence type="ECO:0000256" key="1">
    <source>
        <dbReference type="SAM" id="SignalP"/>
    </source>
</evidence>
<dbReference type="AlphaFoldDB" id="A0A165DY26"/>
<evidence type="ECO:0008006" key="4">
    <source>
        <dbReference type="Google" id="ProtNLM"/>
    </source>
</evidence>